<accession>A0A6P2BMX3</accession>
<dbReference type="InterPro" id="IPR050287">
    <property type="entry name" value="MTA/SAH_deaminase"/>
</dbReference>
<dbReference type="Gene3D" id="3.20.20.140">
    <property type="entry name" value="Metal-dependent hydrolases"/>
    <property type="match status" value="1"/>
</dbReference>
<dbReference type="Pfam" id="PF01979">
    <property type="entry name" value="Amidohydro_1"/>
    <property type="match status" value="1"/>
</dbReference>
<dbReference type="EMBL" id="RPFW01000011">
    <property type="protein sequence ID" value="TVY99870.1"/>
    <property type="molecule type" value="Genomic_DNA"/>
</dbReference>
<reference evidence="2 3" key="1">
    <citation type="submission" date="2018-11" db="EMBL/GenBank/DDBJ databases">
        <title>Trebonia kvetii gen.nov., sp.nov., a novel acidophilic actinobacterium, and proposal of the new actinobacterial family Treboniaceae fam. nov.</title>
        <authorList>
            <person name="Rapoport D."/>
            <person name="Sagova-Mareckova M."/>
            <person name="Sedlacek I."/>
            <person name="Provaznik J."/>
            <person name="Kralova S."/>
            <person name="Pavlinic D."/>
            <person name="Benes V."/>
            <person name="Kopecky J."/>
        </authorList>
    </citation>
    <scope>NUCLEOTIDE SEQUENCE [LARGE SCALE GENOMIC DNA]</scope>
    <source>
        <strain evidence="2 3">15Tr583</strain>
    </source>
</reference>
<dbReference type="InterPro" id="IPR032466">
    <property type="entry name" value="Metal_Hydrolase"/>
</dbReference>
<feature type="domain" description="Amidohydrolase-related" evidence="1">
    <location>
        <begin position="61"/>
        <end position="417"/>
    </location>
</feature>
<evidence type="ECO:0000313" key="2">
    <source>
        <dbReference type="EMBL" id="TVY99870.1"/>
    </source>
</evidence>
<comment type="caution">
    <text evidence="2">The sequence shown here is derived from an EMBL/GenBank/DDBJ whole genome shotgun (WGS) entry which is preliminary data.</text>
</comment>
<dbReference type="PANTHER" id="PTHR43794:SF5">
    <property type="entry name" value="CHLOROHYDROLASE FAMILY PROTEIN"/>
    <property type="match status" value="1"/>
</dbReference>
<dbReference type="SUPFAM" id="SSF51556">
    <property type="entry name" value="Metallo-dependent hydrolases"/>
    <property type="match status" value="1"/>
</dbReference>
<keyword evidence="2" id="KW-0378">Hydrolase</keyword>
<evidence type="ECO:0000259" key="1">
    <source>
        <dbReference type="Pfam" id="PF01979"/>
    </source>
</evidence>
<dbReference type="GO" id="GO:0016810">
    <property type="term" value="F:hydrolase activity, acting on carbon-nitrogen (but not peptide) bonds"/>
    <property type="evidence" value="ECO:0007669"/>
    <property type="project" value="InterPro"/>
</dbReference>
<sequence>MTSTASMSRVNLLIRGGYVLTMDAAGDIPGGDVHIRDGVIQAIGINLDAPDAQPVEASGKIVAPGLVDTHWHLWNALLRGMSDGLPSADGPDRSGYFTACAGLGRHFLPDDTYAGTRLAAAEAIDAGITTVHDWAHNVRGREWAEAGLRALAESGLRARFSYGYRAGHPNDRLMDLDDLAEFASRWHAYSTDGRIHLGVAWRGTGGSNPAMRVPRRLYETEIMAARDLGLPVSVHACGPAAAAGQVRTYAECGLLGPDLQLVHLNNASAAEIALAAQARAPVSVSPWTELQIGYGQPVTGELLAAGLTVGLSVDTTMLSGNADMFAIMKAVHACANGQARHEFALRARDVLRLATIDGARSLGLGAVTGSLAVGKRADLIVVSADAPNLGVLTDPARLLVTAASPRDVELVIADGQILKRDGRVTALDVPAVTRAARMALDGVVARAAG</sequence>
<dbReference type="InterPro" id="IPR011059">
    <property type="entry name" value="Metal-dep_hydrolase_composite"/>
</dbReference>
<dbReference type="SUPFAM" id="SSF51338">
    <property type="entry name" value="Composite domain of metallo-dependent hydrolases"/>
    <property type="match status" value="1"/>
</dbReference>
<dbReference type="PANTHER" id="PTHR43794">
    <property type="entry name" value="AMINOHYDROLASE SSNA-RELATED"/>
    <property type="match status" value="1"/>
</dbReference>
<keyword evidence="3" id="KW-1185">Reference proteome</keyword>
<dbReference type="AlphaFoldDB" id="A0A6P2BMX3"/>
<protein>
    <submittedName>
        <fullName evidence="2">Amidohydrolase</fullName>
    </submittedName>
</protein>
<proteinExistence type="predicted"/>
<dbReference type="NCBIfam" id="NF006056">
    <property type="entry name" value="PRK08204.1"/>
    <property type="match status" value="1"/>
</dbReference>
<dbReference type="InterPro" id="IPR006680">
    <property type="entry name" value="Amidohydro-rel"/>
</dbReference>
<name>A0A6P2BMX3_9ACTN</name>
<gene>
    <name evidence="2" type="ORF">EAS64_40220</name>
</gene>
<dbReference type="Proteomes" id="UP000460272">
    <property type="component" value="Unassembled WGS sequence"/>
</dbReference>
<evidence type="ECO:0000313" key="3">
    <source>
        <dbReference type="Proteomes" id="UP000460272"/>
    </source>
</evidence>
<dbReference type="Gene3D" id="2.30.40.10">
    <property type="entry name" value="Urease, subunit C, domain 1"/>
    <property type="match status" value="1"/>
</dbReference>
<dbReference type="OrthoDB" id="3189065at2"/>
<organism evidence="2 3">
    <name type="scientific">Trebonia kvetii</name>
    <dbReference type="NCBI Taxonomy" id="2480626"/>
    <lineage>
        <taxon>Bacteria</taxon>
        <taxon>Bacillati</taxon>
        <taxon>Actinomycetota</taxon>
        <taxon>Actinomycetes</taxon>
        <taxon>Streptosporangiales</taxon>
        <taxon>Treboniaceae</taxon>
        <taxon>Trebonia</taxon>
    </lineage>
</organism>